<evidence type="ECO:0000313" key="6">
    <source>
        <dbReference type="Proteomes" id="UP000304951"/>
    </source>
</evidence>
<feature type="region of interest" description="Disordered" evidence="2">
    <location>
        <begin position="1151"/>
        <end position="1282"/>
    </location>
</feature>
<dbReference type="Gene3D" id="3.40.50.2000">
    <property type="entry name" value="Glycogen Phosphorylase B"/>
    <property type="match status" value="2"/>
</dbReference>
<comment type="caution">
    <text evidence="5">The sequence shown here is derived from an EMBL/GenBank/DDBJ whole genome shotgun (WGS) entry which is preliminary data.</text>
</comment>
<evidence type="ECO:0000259" key="3">
    <source>
        <dbReference type="Pfam" id="PF03033"/>
    </source>
</evidence>
<feature type="region of interest" description="Disordered" evidence="2">
    <location>
        <begin position="1"/>
        <end position="30"/>
    </location>
</feature>
<feature type="compositionally biased region" description="Basic and acidic residues" evidence="2">
    <location>
        <begin position="249"/>
        <end position="268"/>
    </location>
</feature>
<dbReference type="FunFam" id="3.40.50.2000:FF:000009">
    <property type="entry name" value="Sterol 3-beta-glucosyltransferase UGT80A2"/>
    <property type="match status" value="1"/>
</dbReference>
<feature type="compositionally biased region" description="Polar residues" evidence="2">
    <location>
        <begin position="1"/>
        <end position="10"/>
    </location>
</feature>
<dbReference type="Pfam" id="PF03033">
    <property type="entry name" value="Glyco_transf_28"/>
    <property type="match status" value="1"/>
</dbReference>
<feature type="compositionally biased region" description="Low complexity" evidence="2">
    <location>
        <begin position="161"/>
        <end position="172"/>
    </location>
</feature>
<feature type="region of interest" description="Disordered" evidence="2">
    <location>
        <begin position="240"/>
        <end position="284"/>
    </location>
</feature>
<dbReference type="PANTHER" id="PTHR48050">
    <property type="entry name" value="STEROL 3-BETA-GLUCOSYLTRANSFERASE"/>
    <property type="match status" value="1"/>
</dbReference>
<organism evidence="5 6">
    <name type="scientific">Aureobasidium pullulans</name>
    <name type="common">Black yeast</name>
    <name type="synonym">Pullularia pullulans</name>
    <dbReference type="NCBI Taxonomy" id="5580"/>
    <lineage>
        <taxon>Eukaryota</taxon>
        <taxon>Fungi</taxon>
        <taxon>Dikarya</taxon>
        <taxon>Ascomycota</taxon>
        <taxon>Pezizomycotina</taxon>
        <taxon>Dothideomycetes</taxon>
        <taxon>Dothideomycetidae</taxon>
        <taxon>Dothideales</taxon>
        <taxon>Saccotheciaceae</taxon>
        <taxon>Aureobasidium</taxon>
    </lineage>
</organism>
<evidence type="ECO:0000259" key="4">
    <source>
        <dbReference type="Pfam" id="PF06722"/>
    </source>
</evidence>
<feature type="region of interest" description="Disordered" evidence="2">
    <location>
        <begin position="831"/>
        <end position="897"/>
    </location>
</feature>
<feature type="compositionally biased region" description="Basic and acidic residues" evidence="2">
    <location>
        <begin position="87"/>
        <end position="105"/>
    </location>
</feature>
<evidence type="ECO:0000256" key="2">
    <source>
        <dbReference type="SAM" id="MobiDB-lite"/>
    </source>
</evidence>
<name>A0A4V4HZZ4_AURPU</name>
<feature type="compositionally biased region" description="Basic and acidic residues" evidence="2">
    <location>
        <begin position="1251"/>
        <end position="1263"/>
    </location>
</feature>
<feature type="domain" description="Glycosyltransferase family 28 N-terminal" evidence="3">
    <location>
        <begin position="296"/>
        <end position="453"/>
    </location>
</feature>
<proteinExistence type="predicted"/>
<protein>
    <submittedName>
        <fullName evidence="5">UDP-Glycosyltransferase/glycogen phosphorylase</fullName>
    </submittedName>
</protein>
<dbReference type="CDD" id="cd03784">
    <property type="entry name" value="GT1_Gtf-like"/>
    <property type="match status" value="1"/>
</dbReference>
<dbReference type="PANTHER" id="PTHR48050:SF5">
    <property type="entry name" value="UDP-GLUCOSE,STEROL TRANSFERASE"/>
    <property type="match status" value="1"/>
</dbReference>
<dbReference type="FunFam" id="3.40.50.2000:FF:000100">
    <property type="entry name" value="Glycosyltransferase family 1 protein"/>
    <property type="match status" value="1"/>
</dbReference>
<feature type="compositionally biased region" description="Polar residues" evidence="2">
    <location>
        <begin position="137"/>
        <end position="152"/>
    </location>
</feature>
<feature type="compositionally biased region" description="Basic and acidic residues" evidence="2">
    <location>
        <begin position="1054"/>
        <end position="1072"/>
    </location>
</feature>
<accession>A0A4V4HZZ4</accession>
<dbReference type="InterPro" id="IPR010610">
    <property type="entry name" value="EryCIII-like_C"/>
</dbReference>
<evidence type="ECO:0000256" key="1">
    <source>
        <dbReference type="ARBA" id="ARBA00022679"/>
    </source>
</evidence>
<feature type="compositionally biased region" description="Basic residues" evidence="2">
    <location>
        <begin position="1180"/>
        <end position="1190"/>
    </location>
</feature>
<dbReference type="Pfam" id="PF06722">
    <property type="entry name" value="EryCIII-like_C"/>
    <property type="match status" value="1"/>
</dbReference>
<dbReference type="GO" id="GO:0005975">
    <property type="term" value="P:carbohydrate metabolic process"/>
    <property type="evidence" value="ECO:0007669"/>
    <property type="project" value="InterPro"/>
</dbReference>
<sequence length="1282" mass="140445">MFTASHTSASACPMATPGIPKPSPSVLTDHSGEAIIPTIVPPQTEFLSPRHDDSHSRSVYHTPATAPLKSDEQNGYFEEQPQQSNGLDRDIERTDYAETPAKEPRPTNTRSLPAGNRPSLERSWQTERPKAMPRSATIMNALQRSTSHTQNTKHTDDETEPSSSSSSSSESEPTSHKNVSKQKRREMEREQSYSKFDVGNDQYQAKGKVSKRDGRLNISVSETANNGYIAKTLGQTIENHLGIPHKHPSRDERDSDSSSEDHHIKADDNSEDEFSDDAASVASSVHETMKRPRLNIVIMVIGSRGDIQPFLQIARVLKRYGHRVRIATHPAFKEFIEKDVGLEFFSIGGDPSELMAFMVKNPGLIPSLETVRQGEIARRRRGMAEIFEGLWRACINATDDEHDKANMKMLGTKAPFVADAIIANPPSFAHVHIAERLGIPLHVMFTFPYSPTQSFPHPLANISPQKSNTSVEYVNFMSYPLVEMMTWQGLGDLVNKFRVKTLGLEPVSSLWAPGALYRMKVPYTYLWSPGLVPKPKDWGPEIDIAGYVFLDLASNYDPPKELTDFLDAGEAPIYIGFGSIVVDDPDSFTQMIFDAVKMAGVRALVSKGWGGLGGDNTPDNIFMLENTPHDWLFPRVKAVVHHGGAGTAAAGLRAGKPTMIVPFFGDQPFWGAMVSKAKAGAHESIPYKKLDAEMLAEGIKQCLTDEARKNAEGIAESIAAEGDGAENAVKSFHRSLPFAGRRSMRCSILEDRVAVWKLKSSNLRLSALAADILVEQKKLSWKELRLLRHYEWNDFDGPGEPISGAGGALLKTGTGIARGVGMVPTSVAKNLKKRDEREKKKRERAEKKEQKRLLKEAAKGKTGAEGKQDPQRPQAPTHTSTNSTIGSVQSAEEEPLAQELAEEFGDAFLESGGALASLPLDLGLAIGQGFHNAPRLYGDASVRKPTRITGMHSGSKAAGKELMYGIYDGWTGLVTQPMHGWQDAKSKHGKFTGLGIGCARGVGGFILKDISAIITPPFLLAQGVRKEITKRIGGPGTTSFIRRAHIIQGQKDMQALRESDAKNKGSDSTKTERMVNEGWKVMNEAWDLKKKHAHHNGGRIRGRLSVSREERKWADNGALENVSATRRAIEAEKEGKDIDKVFSQRRKEMHIAEQPRASAMDQPNDYESSDAIAPNGQTKIHGRKSMHRQSMHGNRQQEGGNEAGPNNTGAIDASGECEGTRAQAENNSLGSDTAVESPEDDKASGNIGGEGVDRMQDAVKDIDSGWGPNADRQHTPKHAMAG</sequence>
<dbReference type="GO" id="GO:0016906">
    <property type="term" value="F:sterol 3-beta-glucosyltransferase activity"/>
    <property type="evidence" value="ECO:0007669"/>
    <property type="project" value="UniProtKB-ARBA"/>
</dbReference>
<feature type="region of interest" description="Disordered" evidence="2">
    <location>
        <begin position="42"/>
        <end position="212"/>
    </location>
</feature>
<dbReference type="Proteomes" id="UP000304951">
    <property type="component" value="Unassembled WGS sequence"/>
</dbReference>
<dbReference type="InterPro" id="IPR050426">
    <property type="entry name" value="Glycosyltransferase_28"/>
</dbReference>
<dbReference type="InterPro" id="IPR002213">
    <property type="entry name" value="UDP_glucos_trans"/>
</dbReference>
<feature type="compositionally biased region" description="Basic and acidic residues" evidence="2">
    <location>
        <begin position="833"/>
        <end position="870"/>
    </location>
</feature>
<dbReference type="SUPFAM" id="SSF53756">
    <property type="entry name" value="UDP-Glycosyltransferase/glycogen phosphorylase"/>
    <property type="match status" value="1"/>
</dbReference>
<dbReference type="InterPro" id="IPR004276">
    <property type="entry name" value="GlycoTrans_28_N"/>
</dbReference>
<dbReference type="EMBL" id="QZAF01000184">
    <property type="protein sequence ID" value="THV70723.1"/>
    <property type="molecule type" value="Genomic_DNA"/>
</dbReference>
<keyword evidence="1 5" id="KW-0808">Transferase</keyword>
<feature type="compositionally biased region" description="Polar residues" evidence="2">
    <location>
        <begin position="1191"/>
        <end position="1209"/>
    </location>
</feature>
<gene>
    <name evidence="5" type="ORF">D6D28_04949</name>
</gene>
<feature type="compositionally biased region" description="Polar residues" evidence="2">
    <location>
        <begin position="874"/>
        <end position="890"/>
    </location>
</feature>
<evidence type="ECO:0000313" key="5">
    <source>
        <dbReference type="EMBL" id="THV70723.1"/>
    </source>
</evidence>
<feature type="region of interest" description="Disordered" evidence="2">
    <location>
        <begin position="1052"/>
        <end position="1072"/>
    </location>
</feature>
<reference evidence="5 6" key="1">
    <citation type="submission" date="2018-10" db="EMBL/GenBank/DDBJ databases">
        <title>Fifty Aureobasidium pullulans genomes reveal a recombining polyextremotolerant generalist.</title>
        <authorList>
            <person name="Gostincar C."/>
            <person name="Turk M."/>
            <person name="Zajc J."/>
            <person name="Gunde-Cimerman N."/>
        </authorList>
    </citation>
    <scope>NUCLEOTIDE SEQUENCE [LARGE SCALE GENOMIC DNA]</scope>
    <source>
        <strain evidence="5 6">EXF-11900</strain>
    </source>
</reference>
<feature type="domain" description="Erythromycin biosynthesis protein CIII-like C-terminal" evidence="4">
    <location>
        <begin position="616"/>
        <end position="726"/>
    </location>
</feature>